<sequence length="74" mass="8152">MKKFKVGDYLNSEADIQALLECVIEDQNEKILKRCIVEIASLKGVSIQPLDSPHSVSMALNAIGYKSVITKSKT</sequence>
<evidence type="ECO:0000313" key="1">
    <source>
        <dbReference type="EMBL" id="MQU45209.1"/>
    </source>
</evidence>
<proteinExistence type="predicted"/>
<dbReference type="RefSeq" id="WP_153357168.1">
    <property type="nucleotide sequence ID" value="NZ_WIVV01000144.1"/>
</dbReference>
<name>A0A6I1WUK3_9PSED</name>
<dbReference type="Proteomes" id="UP000466863">
    <property type="component" value="Unassembled WGS sequence"/>
</dbReference>
<evidence type="ECO:0000313" key="2">
    <source>
        <dbReference type="Proteomes" id="UP000466863"/>
    </source>
</evidence>
<dbReference type="AlphaFoldDB" id="A0A6I1WUK3"/>
<gene>
    <name evidence="1" type="ORF">GHO28_22310</name>
</gene>
<reference evidence="1 2" key="1">
    <citation type="submission" date="2019-10" db="EMBL/GenBank/DDBJ databases">
        <title>Evaluation of single-gene subtyping targets for Pseudomonas.</title>
        <authorList>
            <person name="Reichler S.J."/>
            <person name="Orsi R.H."/>
            <person name="Wiedmann M."/>
            <person name="Martin N.H."/>
            <person name="Murphy S.I."/>
        </authorList>
    </citation>
    <scope>NUCLEOTIDE SEQUENCE [LARGE SCALE GENOMIC DNA]</scope>
    <source>
        <strain evidence="1 2">FSL R10-1876</strain>
    </source>
</reference>
<organism evidence="1 2">
    <name type="scientific">Pseudomonas helleri</name>
    <dbReference type="NCBI Taxonomy" id="1608996"/>
    <lineage>
        <taxon>Bacteria</taxon>
        <taxon>Pseudomonadati</taxon>
        <taxon>Pseudomonadota</taxon>
        <taxon>Gammaproteobacteria</taxon>
        <taxon>Pseudomonadales</taxon>
        <taxon>Pseudomonadaceae</taxon>
        <taxon>Pseudomonas</taxon>
    </lineage>
</organism>
<accession>A0A6I1WUK3</accession>
<dbReference type="EMBL" id="WIVV01000144">
    <property type="protein sequence ID" value="MQU45209.1"/>
    <property type="molecule type" value="Genomic_DNA"/>
</dbReference>
<comment type="caution">
    <text evidence="1">The sequence shown here is derived from an EMBL/GenBank/DDBJ whole genome shotgun (WGS) entry which is preliminary data.</text>
</comment>
<protein>
    <submittedName>
        <fullName evidence="1">Uncharacterized protein</fullName>
    </submittedName>
</protein>